<evidence type="ECO:0000256" key="2">
    <source>
        <dbReference type="ARBA" id="ARBA00022737"/>
    </source>
</evidence>
<feature type="domain" description="C2H2-type" evidence="8">
    <location>
        <begin position="281"/>
        <end position="303"/>
    </location>
</feature>
<dbReference type="GO" id="GO:0048598">
    <property type="term" value="P:embryonic morphogenesis"/>
    <property type="evidence" value="ECO:0007669"/>
    <property type="project" value="UniProtKB-ARBA"/>
</dbReference>
<dbReference type="PANTHER" id="PTHR24393:SF34">
    <property type="entry name" value="PR_SET DOMAIN 13"/>
    <property type="match status" value="1"/>
</dbReference>
<evidence type="ECO:0000256" key="3">
    <source>
        <dbReference type="ARBA" id="ARBA00022771"/>
    </source>
</evidence>
<dbReference type="SMART" id="SM00355">
    <property type="entry name" value="ZnF_C2H2"/>
    <property type="match status" value="9"/>
</dbReference>
<keyword evidence="10" id="KW-1185">Reference proteome</keyword>
<dbReference type="Proteomes" id="UP000301870">
    <property type="component" value="Chromosome 2"/>
</dbReference>
<feature type="binding site" evidence="7">
    <location>
        <position position="66"/>
    </location>
    <ligand>
        <name>Zn(2+)</name>
        <dbReference type="ChEBI" id="CHEBI:29105"/>
    </ligand>
</feature>
<keyword evidence="3 6" id="KW-0863">Zinc-finger</keyword>
<dbReference type="SUPFAM" id="SSF57667">
    <property type="entry name" value="beta-beta-alpha zinc fingers"/>
    <property type="match status" value="5"/>
</dbReference>
<feature type="domain" description="C2H2-type" evidence="8">
    <location>
        <begin position="226"/>
        <end position="249"/>
    </location>
</feature>
<evidence type="ECO:0000313" key="10">
    <source>
        <dbReference type="Proteomes" id="UP000301870"/>
    </source>
</evidence>
<dbReference type="Pfam" id="PF00096">
    <property type="entry name" value="zf-C2H2"/>
    <property type="match status" value="6"/>
</dbReference>
<feature type="domain" description="C2H2-type" evidence="8">
    <location>
        <begin position="157"/>
        <end position="185"/>
    </location>
</feature>
<feature type="domain" description="C2H2-type" evidence="8">
    <location>
        <begin position="393"/>
        <end position="421"/>
    </location>
</feature>
<dbReference type="SUPFAM" id="SSF57716">
    <property type="entry name" value="Glucocorticoid receptor-like (DNA-binding domain)"/>
    <property type="match status" value="1"/>
</dbReference>
<dbReference type="GeneID" id="111354852"/>
<dbReference type="InterPro" id="IPR012934">
    <property type="entry name" value="Znf_AD"/>
</dbReference>
<dbReference type="AlphaFoldDB" id="A0A9J7E9G4"/>
<feature type="binding site" evidence="7">
    <location>
        <position position="69"/>
    </location>
    <ligand>
        <name>Zn(2+)</name>
        <dbReference type="ChEBI" id="CHEBI:29105"/>
    </ligand>
</feature>
<feature type="binding site" evidence="7">
    <location>
        <position position="23"/>
    </location>
    <ligand>
        <name>Zn(2+)</name>
        <dbReference type="ChEBI" id="CHEBI:29105"/>
    </ligand>
</feature>
<gene>
    <name evidence="11" type="primary">LOC111354852</name>
</gene>
<dbReference type="KEGG" id="sliu:111354852"/>
<feature type="domain" description="C2H2-type" evidence="8">
    <location>
        <begin position="365"/>
        <end position="392"/>
    </location>
</feature>
<dbReference type="GO" id="GO:0005634">
    <property type="term" value="C:nucleus"/>
    <property type="evidence" value="ECO:0007669"/>
    <property type="project" value="InterPro"/>
</dbReference>
<dbReference type="PANTHER" id="PTHR24393">
    <property type="entry name" value="ZINC FINGER PROTEIN"/>
    <property type="match status" value="1"/>
</dbReference>
<feature type="domain" description="C2H2-type" evidence="8">
    <location>
        <begin position="254"/>
        <end position="281"/>
    </location>
</feature>
<dbReference type="PROSITE" id="PS51915">
    <property type="entry name" value="ZAD"/>
    <property type="match status" value="1"/>
</dbReference>
<feature type="binding site" evidence="7">
    <location>
        <position position="20"/>
    </location>
    <ligand>
        <name>Zn(2+)</name>
        <dbReference type="ChEBI" id="CHEBI:29105"/>
    </ligand>
</feature>
<proteinExistence type="predicted"/>
<dbReference type="GO" id="GO:0000978">
    <property type="term" value="F:RNA polymerase II cis-regulatory region sequence-specific DNA binding"/>
    <property type="evidence" value="ECO:0007669"/>
    <property type="project" value="TreeGrafter"/>
</dbReference>
<feature type="domain" description="ZAD" evidence="9">
    <location>
        <begin position="18"/>
        <end position="93"/>
    </location>
</feature>
<reference evidence="11" key="1">
    <citation type="submission" date="2025-08" db="UniProtKB">
        <authorList>
            <consortium name="RefSeq"/>
        </authorList>
    </citation>
    <scope>IDENTIFICATION</scope>
    <source>
        <strain evidence="11">Ishihara</strain>
        <tissue evidence="11">Whole body</tissue>
    </source>
</reference>
<dbReference type="PROSITE" id="PS00028">
    <property type="entry name" value="ZINC_FINGER_C2H2_1"/>
    <property type="match status" value="6"/>
</dbReference>
<evidence type="ECO:0000256" key="7">
    <source>
        <dbReference type="PROSITE-ProRule" id="PRU01263"/>
    </source>
</evidence>
<sequence length="443" mass="50985">MISFLTMNLTPQKVDLQALCIICLQKAKHYINLFCNNNESKETLNKIYQCFQVTLSPDESIPSLICGDCLHELNVANNFRLKCVTLNERIELYLKENLQKDKNQVENGHSNSLSNYDDGPDSDSCINDCTDLNVVCRKVNEVNNGEENVLQKETGSFKCNLCHKVLKTRITLLKHYVSMHEKRKHIGKVSGFGAARRYHCTSCSYSTPHSQTLVSHMRTHNGERPYSCNECSKSFTQSSSLAAHRKTHSTTTYFTCSLCGKQFKHAFTMKKHMRVHENASFTCNICLKTLKSKETLRAHMHRHFKICNYNCEDCGATFVTSAELHNHRKKHSLEKKLQCHLCGYKTHTKKNLIMHLKRHTGNRTFKCDMCHVGFYTQSNLRRHLRVHTGDKPYSCPTCSQKFSYSPSLNKHMKTIHGVDYKWADWKETIAKLVDKTDIPTSSK</sequence>
<dbReference type="InterPro" id="IPR036236">
    <property type="entry name" value="Znf_C2H2_sf"/>
</dbReference>
<evidence type="ECO:0000313" key="11">
    <source>
        <dbReference type="RefSeq" id="XP_022824239.1"/>
    </source>
</evidence>
<keyword evidence="1 7" id="KW-0479">Metal-binding</keyword>
<dbReference type="FunFam" id="3.30.160.60:FF:002343">
    <property type="entry name" value="Zinc finger protein 33A"/>
    <property type="match status" value="2"/>
</dbReference>
<accession>A0A9J7E9G4</accession>
<dbReference type="FunFam" id="3.30.160.60:FF:000624">
    <property type="entry name" value="zinc finger protein 697"/>
    <property type="match status" value="1"/>
</dbReference>
<dbReference type="Gene3D" id="3.30.160.60">
    <property type="entry name" value="Classic Zinc Finger"/>
    <property type="match status" value="6"/>
</dbReference>
<dbReference type="GO" id="GO:0001228">
    <property type="term" value="F:DNA-binding transcription activator activity, RNA polymerase II-specific"/>
    <property type="evidence" value="ECO:0007669"/>
    <property type="project" value="TreeGrafter"/>
</dbReference>
<dbReference type="FunFam" id="3.30.160.60:FF:000100">
    <property type="entry name" value="Zinc finger 45-like"/>
    <property type="match status" value="1"/>
</dbReference>
<organism evidence="10 11">
    <name type="scientific">Spodoptera litura</name>
    <name type="common">Asian cotton leafworm</name>
    <dbReference type="NCBI Taxonomy" id="69820"/>
    <lineage>
        <taxon>Eukaryota</taxon>
        <taxon>Metazoa</taxon>
        <taxon>Ecdysozoa</taxon>
        <taxon>Arthropoda</taxon>
        <taxon>Hexapoda</taxon>
        <taxon>Insecta</taxon>
        <taxon>Pterygota</taxon>
        <taxon>Neoptera</taxon>
        <taxon>Endopterygota</taxon>
        <taxon>Lepidoptera</taxon>
        <taxon>Glossata</taxon>
        <taxon>Ditrysia</taxon>
        <taxon>Noctuoidea</taxon>
        <taxon>Noctuidae</taxon>
        <taxon>Amphipyrinae</taxon>
        <taxon>Spodoptera</taxon>
    </lineage>
</organism>
<feature type="domain" description="C2H2-type" evidence="8">
    <location>
        <begin position="309"/>
        <end position="336"/>
    </location>
</feature>
<evidence type="ECO:0000259" key="8">
    <source>
        <dbReference type="PROSITE" id="PS50157"/>
    </source>
</evidence>
<feature type="domain" description="C2H2-type" evidence="8">
    <location>
        <begin position="337"/>
        <end position="364"/>
    </location>
</feature>
<keyword evidence="2" id="KW-0677">Repeat</keyword>
<name>A0A9J7E9G4_SPOLT</name>
<feature type="domain" description="C2H2-type" evidence="8">
    <location>
        <begin position="198"/>
        <end position="225"/>
    </location>
</feature>
<dbReference type="OrthoDB" id="6077919at2759"/>
<protein>
    <submittedName>
        <fullName evidence="11">Gastrula zinc finger protein XlCGF57.1-like</fullName>
    </submittedName>
</protein>
<evidence type="ECO:0000256" key="4">
    <source>
        <dbReference type="ARBA" id="ARBA00022833"/>
    </source>
</evidence>
<dbReference type="PROSITE" id="PS50157">
    <property type="entry name" value="ZINC_FINGER_C2H2_2"/>
    <property type="match status" value="9"/>
</dbReference>
<dbReference type="Gene3D" id="3.40.1800.20">
    <property type="match status" value="1"/>
</dbReference>
<evidence type="ECO:0000256" key="5">
    <source>
        <dbReference type="ARBA" id="ARBA00023242"/>
    </source>
</evidence>
<evidence type="ECO:0000256" key="1">
    <source>
        <dbReference type="ARBA" id="ARBA00022723"/>
    </source>
</evidence>
<keyword evidence="4 7" id="KW-0862">Zinc</keyword>
<evidence type="ECO:0000259" key="9">
    <source>
        <dbReference type="PROSITE" id="PS51915"/>
    </source>
</evidence>
<evidence type="ECO:0000256" key="6">
    <source>
        <dbReference type="PROSITE-ProRule" id="PRU00042"/>
    </source>
</evidence>
<dbReference type="GO" id="GO:0008270">
    <property type="term" value="F:zinc ion binding"/>
    <property type="evidence" value="ECO:0007669"/>
    <property type="project" value="UniProtKB-UniRule"/>
</dbReference>
<dbReference type="SMART" id="SM00868">
    <property type="entry name" value="zf-AD"/>
    <property type="match status" value="1"/>
</dbReference>
<dbReference type="Pfam" id="PF07776">
    <property type="entry name" value="zf-AD"/>
    <property type="match status" value="1"/>
</dbReference>
<dbReference type="RefSeq" id="XP_022824239.1">
    <property type="nucleotide sequence ID" value="XM_022968471.1"/>
</dbReference>
<keyword evidence="5" id="KW-0539">Nucleus</keyword>
<dbReference type="InterPro" id="IPR013087">
    <property type="entry name" value="Znf_C2H2_type"/>
</dbReference>